<dbReference type="InterPro" id="IPR000182">
    <property type="entry name" value="GNAT_dom"/>
</dbReference>
<dbReference type="InterPro" id="IPR016181">
    <property type="entry name" value="Acyl_CoA_acyltransferase"/>
</dbReference>
<organism evidence="2 3">
    <name type="scientific">Rossellomorea marisflavi</name>
    <dbReference type="NCBI Taxonomy" id="189381"/>
    <lineage>
        <taxon>Bacteria</taxon>
        <taxon>Bacillati</taxon>
        <taxon>Bacillota</taxon>
        <taxon>Bacilli</taxon>
        <taxon>Bacillales</taxon>
        <taxon>Bacillaceae</taxon>
        <taxon>Rossellomorea</taxon>
    </lineage>
</organism>
<comment type="caution">
    <text evidence="2">The sequence shown here is derived from an EMBL/GenBank/DDBJ whole genome shotgun (WGS) entry which is preliminary data.</text>
</comment>
<proteinExistence type="predicted"/>
<gene>
    <name evidence="2" type="ORF">AF331_05205</name>
</gene>
<dbReference type="AlphaFoldDB" id="A0A0M0GR17"/>
<dbReference type="STRING" id="189381.GCA_900166615_03244"/>
<dbReference type="Proteomes" id="UP000037405">
    <property type="component" value="Unassembled WGS sequence"/>
</dbReference>
<dbReference type="GO" id="GO:0016747">
    <property type="term" value="F:acyltransferase activity, transferring groups other than amino-acyl groups"/>
    <property type="evidence" value="ECO:0007669"/>
    <property type="project" value="InterPro"/>
</dbReference>
<sequence length="152" mass="17536">MVELKKMSDHEFEVWRNRSVASYAAEKVKAGNFKEETAIEESEREFQKLLPQGKDTQDHHLFTVMDEGENVGVLWFHANNEMKENYIFDIEMLESKRGMGYGKQTLQALEELSRDMGMEKITLHVFGHNKTAIGLYTGTGFEPTNIIMSKQL</sequence>
<dbReference type="Gene3D" id="3.40.630.30">
    <property type="match status" value="1"/>
</dbReference>
<dbReference type="PANTHER" id="PTHR43259">
    <property type="entry name" value="SPT10P"/>
    <property type="match status" value="1"/>
</dbReference>
<evidence type="ECO:0000313" key="2">
    <source>
        <dbReference type="EMBL" id="KON91876.1"/>
    </source>
</evidence>
<evidence type="ECO:0000313" key="3">
    <source>
        <dbReference type="Proteomes" id="UP000037405"/>
    </source>
</evidence>
<dbReference type="Pfam" id="PF00583">
    <property type="entry name" value="Acetyltransf_1"/>
    <property type="match status" value="1"/>
</dbReference>
<protein>
    <recommendedName>
        <fullName evidence="1">N-acetyltransferase domain-containing protein</fullName>
    </recommendedName>
</protein>
<name>A0A0M0GR17_9BACI</name>
<dbReference type="PANTHER" id="PTHR43259:SF1">
    <property type="entry name" value="N-ACETYLTRANSFERASE DOMAIN-CONTAINING PROTEIN"/>
    <property type="match status" value="1"/>
</dbReference>
<dbReference type="PATRIC" id="fig|189381.12.peg.1173"/>
<dbReference type="OrthoDB" id="65897at2"/>
<keyword evidence="3" id="KW-1185">Reference proteome</keyword>
<feature type="domain" description="N-acetyltransferase" evidence="1">
    <location>
        <begin position="2"/>
        <end position="152"/>
    </location>
</feature>
<dbReference type="SUPFAM" id="SSF55729">
    <property type="entry name" value="Acyl-CoA N-acyltransferases (Nat)"/>
    <property type="match status" value="1"/>
</dbReference>
<dbReference type="InterPro" id="IPR052829">
    <property type="entry name" value="N-acetyltransferase_domain"/>
</dbReference>
<dbReference type="EMBL" id="LGUE01000001">
    <property type="protein sequence ID" value="KON91876.1"/>
    <property type="molecule type" value="Genomic_DNA"/>
</dbReference>
<dbReference type="PROSITE" id="PS51186">
    <property type="entry name" value="GNAT"/>
    <property type="match status" value="1"/>
</dbReference>
<dbReference type="CDD" id="cd04301">
    <property type="entry name" value="NAT_SF"/>
    <property type="match status" value="1"/>
</dbReference>
<reference evidence="3" key="1">
    <citation type="submission" date="2015-07" db="EMBL/GenBank/DDBJ databases">
        <title>Fjat-14235 jcm11544.</title>
        <authorList>
            <person name="Liu B."/>
            <person name="Wang J."/>
            <person name="Zhu Y."/>
            <person name="Liu G."/>
            <person name="Chen Q."/>
            <person name="Chen Z."/>
            <person name="Lan J."/>
            <person name="Che J."/>
            <person name="Ge C."/>
            <person name="Shi H."/>
            <person name="Pan Z."/>
            <person name="Liu X."/>
        </authorList>
    </citation>
    <scope>NUCLEOTIDE SEQUENCE [LARGE SCALE GENOMIC DNA]</scope>
    <source>
        <strain evidence="3">JCM 11544</strain>
    </source>
</reference>
<accession>A0A0M0GR17</accession>
<dbReference type="RefSeq" id="WP_053427074.1">
    <property type="nucleotide sequence ID" value="NZ_LGUE01000001.1"/>
</dbReference>
<evidence type="ECO:0000259" key="1">
    <source>
        <dbReference type="PROSITE" id="PS51186"/>
    </source>
</evidence>